<feature type="transmembrane region" description="Helical" evidence="1">
    <location>
        <begin position="52"/>
        <end position="73"/>
    </location>
</feature>
<evidence type="ECO:0000256" key="1">
    <source>
        <dbReference type="SAM" id="Phobius"/>
    </source>
</evidence>
<keyword evidence="1" id="KW-1133">Transmembrane helix</keyword>
<keyword evidence="1" id="KW-0472">Membrane</keyword>
<protein>
    <submittedName>
        <fullName evidence="2">Energy transducer TonB</fullName>
    </submittedName>
</protein>
<dbReference type="SUPFAM" id="SSF74653">
    <property type="entry name" value="TolA/TonB C-terminal domain"/>
    <property type="match status" value="1"/>
</dbReference>
<reference evidence="2 3" key="1">
    <citation type="submission" date="2018-08" db="EMBL/GenBank/DDBJ databases">
        <title>Chitinophagaceae sp. K23C18032701, a novel bacterium isolated from forest soil.</title>
        <authorList>
            <person name="Wang C."/>
        </authorList>
    </citation>
    <scope>NUCLEOTIDE SEQUENCE [LARGE SCALE GENOMIC DNA]</scope>
    <source>
        <strain evidence="2 3">K23C18032701</strain>
    </source>
</reference>
<proteinExistence type="predicted"/>
<keyword evidence="1" id="KW-0812">Transmembrane</keyword>
<dbReference type="Gene3D" id="3.30.1150.10">
    <property type="match status" value="1"/>
</dbReference>
<evidence type="ECO:0000313" key="2">
    <source>
        <dbReference type="EMBL" id="RFM29598.1"/>
    </source>
</evidence>
<accession>A0A3E1NP82</accession>
<sequence>MYGKFFAEHLINKHTIMQANNILQADMLDILFEHKNKDYGAYQLRKTYNKRLLTAIGIMVGVSGLFFAGSLLAGAKKPAPGPAIEQVVTLTTVDLKKPDPVVTPPVAKPVEPVKTIKLTPPVVVPDNNVKPEDEMKEVDELDHAKIGNINNPNGIDDNGIVAPPSEVKGTGVATELKPKNDVDDIVAIVQIEAKFPGGIDAWRKYLERNLNAAIPAENGAASGSTLKVVVSFVVNRMDGSVSEVVAENDPGYGTAAEAVKVIQRGPKWTPAVQNGRNVNYRQRQVVIFKVEEE</sequence>
<comment type="caution">
    <text evidence="2">The sequence shown here is derived from an EMBL/GenBank/DDBJ whole genome shotgun (WGS) entry which is preliminary data.</text>
</comment>
<dbReference type="AlphaFoldDB" id="A0A3E1NP82"/>
<gene>
    <name evidence="2" type="ORF">DXN05_01030</name>
</gene>
<evidence type="ECO:0000313" key="3">
    <source>
        <dbReference type="Proteomes" id="UP000261284"/>
    </source>
</evidence>
<name>A0A3E1NP82_9BACT</name>
<dbReference type="EMBL" id="QTJU01000001">
    <property type="protein sequence ID" value="RFM29598.1"/>
    <property type="molecule type" value="Genomic_DNA"/>
</dbReference>
<dbReference type="Proteomes" id="UP000261284">
    <property type="component" value="Unassembled WGS sequence"/>
</dbReference>
<keyword evidence="3" id="KW-1185">Reference proteome</keyword>
<organism evidence="2 3">
    <name type="scientific">Deminuibacter soli</name>
    <dbReference type="NCBI Taxonomy" id="2291815"/>
    <lineage>
        <taxon>Bacteria</taxon>
        <taxon>Pseudomonadati</taxon>
        <taxon>Bacteroidota</taxon>
        <taxon>Chitinophagia</taxon>
        <taxon>Chitinophagales</taxon>
        <taxon>Chitinophagaceae</taxon>
        <taxon>Deminuibacter</taxon>
    </lineage>
</organism>